<sequence>ETEWLGNTPTGGEMRFHLFNLTPEAISGFSLCYTTQSRISGAAEISNGRLIGYDASFQEIAPPEGFVLAPGGAWTVGDRAALAQPVPSRRRCEKCFLKAADGQLVSSMSAISSFLKSPRRPRRRACR</sequence>
<organism evidence="1">
    <name type="scientific">uncultured Rhizobium sp</name>
    <dbReference type="NCBI Taxonomy" id="155567"/>
    <lineage>
        <taxon>Bacteria</taxon>
        <taxon>Pseudomonadati</taxon>
        <taxon>Pseudomonadota</taxon>
        <taxon>Alphaproteobacteria</taxon>
        <taxon>Hyphomicrobiales</taxon>
        <taxon>Rhizobiaceae</taxon>
        <taxon>Rhizobium/Agrobacterium group</taxon>
        <taxon>Rhizobium</taxon>
        <taxon>environmental samples</taxon>
    </lineage>
</organism>
<name>A0A060CFQ6_9HYPH</name>
<feature type="non-terminal residue" evidence="1">
    <location>
        <position position="127"/>
    </location>
</feature>
<evidence type="ECO:0000313" key="1">
    <source>
        <dbReference type="EMBL" id="AIA91596.1"/>
    </source>
</evidence>
<accession>A0A060CFQ6</accession>
<dbReference type="EMBL" id="KF124280">
    <property type="protein sequence ID" value="AIA91596.1"/>
    <property type="molecule type" value="Genomic_DNA"/>
</dbReference>
<proteinExistence type="predicted"/>
<feature type="non-terminal residue" evidence="1">
    <location>
        <position position="1"/>
    </location>
</feature>
<reference evidence="1" key="1">
    <citation type="journal article" date="2013" name="Environ. Microbiol.">
        <title>Seasonally variable intestinal metagenomes of the red palm weevil (Rhynchophorus ferrugineus).</title>
        <authorList>
            <person name="Jia S."/>
            <person name="Zhang X."/>
            <person name="Zhang G."/>
            <person name="Yin A."/>
            <person name="Zhang S."/>
            <person name="Li F."/>
            <person name="Wang L."/>
            <person name="Zhao D."/>
            <person name="Yun Q."/>
            <person name="Tala"/>
            <person name="Wang J."/>
            <person name="Sun G."/>
            <person name="Baabdullah M."/>
            <person name="Yu X."/>
            <person name="Hu S."/>
            <person name="Al-Mssallem I.S."/>
            <person name="Yu J."/>
        </authorList>
    </citation>
    <scope>NUCLEOTIDE SEQUENCE</scope>
</reference>
<protein>
    <submittedName>
        <fullName evidence="1">CAZy families GH20 protein</fullName>
    </submittedName>
</protein>
<dbReference type="AlphaFoldDB" id="A0A060CFQ6"/>